<dbReference type="Proteomes" id="UP000094094">
    <property type="component" value="Chromosome"/>
</dbReference>
<dbReference type="AlphaFoldDB" id="A0A1D7VIU1"/>
<dbReference type="EMBL" id="CP017157">
    <property type="protein sequence ID" value="AOP46641.1"/>
    <property type="molecule type" value="Genomic_DNA"/>
</dbReference>
<feature type="domain" description="N-acetyltransferase" evidence="3">
    <location>
        <begin position="159"/>
        <end position="309"/>
    </location>
</feature>
<dbReference type="GO" id="GO:0016747">
    <property type="term" value="F:acyltransferase activity, transferring groups other than amino-acyl groups"/>
    <property type="evidence" value="ECO:0007669"/>
    <property type="project" value="InterPro"/>
</dbReference>
<dbReference type="PANTHER" id="PTHR43877:SF1">
    <property type="entry name" value="ACETYLTRANSFERASE"/>
    <property type="match status" value="1"/>
</dbReference>
<keyword evidence="5" id="KW-1185">Reference proteome</keyword>
<organism evidence="4 5">
    <name type="scientific">Streptomyces lydicus</name>
    <dbReference type="NCBI Taxonomy" id="47763"/>
    <lineage>
        <taxon>Bacteria</taxon>
        <taxon>Bacillati</taxon>
        <taxon>Actinomycetota</taxon>
        <taxon>Actinomycetes</taxon>
        <taxon>Kitasatosporales</taxon>
        <taxon>Streptomycetaceae</taxon>
        <taxon>Streptomyces</taxon>
    </lineage>
</organism>
<dbReference type="PROSITE" id="PS51186">
    <property type="entry name" value="GNAT"/>
    <property type="match status" value="2"/>
</dbReference>
<dbReference type="InterPro" id="IPR016181">
    <property type="entry name" value="Acyl_CoA_acyltransferase"/>
</dbReference>
<evidence type="ECO:0000313" key="4">
    <source>
        <dbReference type="EMBL" id="AOP46641.1"/>
    </source>
</evidence>
<dbReference type="OrthoDB" id="4119890at2"/>
<dbReference type="PANTHER" id="PTHR43877">
    <property type="entry name" value="AMINOALKYLPHOSPHONATE N-ACETYLTRANSFERASE-RELATED-RELATED"/>
    <property type="match status" value="1"/>
</dbReference>
<evidence type="ECO:0000259" key="3">
    <source>
        <dbReference type="PROSITE" id="PS51186"/>
    </source>
</evidence>
<feature type="domain" description="N-acetyltransferase" evidence="3">
    <location>
        <begin position="3"/>
        <end position="152"/>
    </location>
</feature>
<dbReference type="KEGG" id="slc:SL103_10665"/>
<proteinExistence type="predicted"/>
<dbReference type="InterPro" id="IPR050832">
    <property type="entry name" value="Bact_Acetyltransf"/>
</dbReference>
<keyword evidence="1 4" id="KW-0808">Transferase</keyword>
<dbReference type="Pfam" id="PF00583">
    <property type="entry name" value="Acetyltransf_1"/>
    <property type="match status" value="1"/>
</dbReference>
<reference evidence="4 5" key="1">
    <citation type="submission" date="2016-09" db="EMBL/GenBank/DDBJ databases">
        <title>Complete genome sequencing of Streptomyces lydicus 103 and metabolic pathways analysis of antibiotic biosynthesis.</title>
        <authorList>
            <person name="Jia N."/>
            <person name="Ding M.-Z."/>
            <person name="Gao F."/>
            <person name="Yuan Y.-J."/>
        </authorList>
    </citation>
    <scope>NUCLEOTIDE SEQUENCE [LARGE SCALE GENOMIC DNA]</scope>
    <source>
        <strain evidence="4 5">103</strain>
    </source>
</reference>
<accession>A0A1D7VIU1</accession>
<dbReference type="SUPFAM" id="SSF55729">
    <property type="entry name" value="Acyl-CoA N-acyltransferases (Nat)"/>
    <property type="match status" value="2"/>
</dbReference>
<dbReference type="CDD" id="cd04301">
    <property type="entry name" value="NAT_SF"/>
    <property type="match status" value="1"/>
</dbReference>
<dbReference type="RefSeq" id="WP_069568612.1">
    <property type="nucleotide sequence ID" value="NZ_CP017157.1"/>
</dbReference>
<name>A0A1D7VIU1_9ACTN</name>
<protein>
    <submittedName>
        <fullName evidence="4">GNAT family N-acetyltransferase</fullName>
    </submittedName>
</protein>
<keyword evidence="2" id="KW-0012">Acyltransferase</keyword>
<evidence type="ECO:0000313" key="5">
    <source>
        <dbReference type="Proteomes" id="UP000094094"/>
    </source>
</evidence>
<dbReference type="Gene3D" id="3.40.630.30">
    <property type="match status" value="1"/>
</dbReference>
<sequence length="309" mass="33124">MTLTVRDFRRSDAKAVADLRRLSVPHLIATPQSIAYEVAHAAPAQSLRLIVAELDGRIVGAVRATLLHDSSMPGQAAATPHVHPDHCGRGIGRALLTAAEEHLSAAGATRLFAWAVDAPGPHAFAESRGYRRTRPARFLRLDLAAAALPPLPSSLPPGVRLRTGADLDADPRPLYAADAEVSADEPGDVAADAMTYEDWLVRTWEHPLIDLDLTSVVTVDGEVAAFSLPATDGLGRYTSAMTGTRRAFRGRGLARLAKTASLHRARDAGCTEAFTGNDAANAPMLAINRAFGYQPFAAEWRYARELVRD</sequence>
<gene>
    <name evidence="4" type="ORF">SL103_10665</name>
</gene>
<evidence type="ECO:0000256" key="2">
    <source>
        <dbReference type="ARBA" id="ARBA00023315"/>
    </source>
</evidence>
<evidence type="ECO:0000256" key="1">
    <source>
        <dbReference type="ARBA" id="ARBA00022679"/>
    </source>
</evidence>
<dbReference type="InterPro" id="IPR000182">
    <property type="entry name" value="GNAT_dom"/>
</dbReference>